<dbReference type="InterPro" id="IPR032675">
    <property type="entry name" value="LRR_dom_sf"/>
</dbReference>
<dbReference type="PROSITE" id="PS50181">
    <property type="entry name" value="FBOX"/>
    <property type="match status" value="1"/>
</dbReference>
<proteinExistence type="predicted"/>
<gene>
    <name evidence="3" type="primary">LOC113204533</name>
</gene>
<evidence type="ECO:0000313" key="3">
    <source>
        <dbReference type="RefSeq" id="XP_026275523.2"/>
    </source>
</evidence>
<sequence>MQPLLDDELIMVLQNVDVADLLTCRLVCKRLGGLALHPDVWRHRRLRCSLDPLHAPTLRLAPCLGEAMLVLRDGSPTPLYTETECAMAGLRVFMSGDGKEVLAKALLVVRNQLALGRLRSVSLVLDFEEVVDVHELFDLLASTCELEEIEITIRCVMTARWEPNSLAPPPRPSLKRLHCIRPDTHPFNLFMLKAHAATLEEFHFSPWGEWLPLPSMPNLRELEACAFSGMAALATCTKLRKAVLNVFWTDPCGKDAEEFLRRAHQLQSVSLHYTIRERGDALDLVLALAGRPGQSRLERLEIHDEHTECADYPHLPPLLAALPSLTALRHLELNAVVEGLAGSITPATAPALRTLRLTPVAGWKGVCAHAHLHKRSVQTLMADNPLVVLLMRARHFCLPEKYPCTTCALGCHQDMCAAQKRLADNSRCSWVNMNQFNIPPNDSPPN</sequence>
<name>A0A6J1S4D9_FRAOC</name>
<dbReference type="InterPro" id="IPR036047">
    <property type="entry name" value="F-box-like_dom_sf"/>
</dbReference>
<dbReference type="KEGG" id="foc:113204533"/>
<dbReference type="RefSeq" id="XP_026275523.2">
    <property type="nucleotide sequence ID" value="XM_026419738.2"/>
</dbReference>
<dbReference type="InterPro" id="IPR001810">
    <property type="entry name" value="F-box_dom"/>
</dbReference>
<dbReference type="Gene3D" id="1.20.1280.50">
    <property type="match status" value="1"/>
</dbReference>
<dbReference type="AlphaFoldDB" id="A0A6J1S4D9"/>
<dbReference type="Proteomes" id="UP000504606">
    <property type="component" value="Unplaced"/>
</dbReference>
<feature type="domain" description="F-box" evidence="1">
    <location>
        <begin position="1"/>
        <end position="44"/>
    </location>
</feature>
<dbReference type="GeneID" id="113204533"/>
<evidence type="ECO:0000313" key="2">
    <source>
        <dbReference type="Proteomes" id="UP000504606"/>
    </source>
</evidence>
<keyword evidence="2" id="KW-1185">Reference proteome</keyword>
<dbReference type="SUPFAM" id="SSF81383">
    <property type="entry name" value="F-box domain"/>
    <property type="match status" value="1"/>
</dbReference>
<dbReference type="Pfam" id="PF12937">
    <property type="entry name" value="F-box-like"/>
    <property type="match status" value="1"/>
</dbReference>
<dbReference type="Gene3D" id="3.80.10.10">
    <property type="entry name" value="Ribonuclease Inhibitor"/>
    <property type="match status" value="1"/>
</dbReference>
<organism evidence="2 3">
    <name type="scientific">Frankliniella occidentalis</name>
    <name type="common">Western flower thrips</name>
    <name type="synonym">Euthrips occidentalis</name>
    <dbReference type="NCBI Taxonomy" id="133901"/>
    <lineage>
        <taxon>Eukaryota</taxon>
        <taxon>Metazoa</taxon>
        <taxon>Ecdysozoa</taxon>
        <taxon>Arthropoda</taxon>
        <taxon>Hexapoda</taxon>
        <taxon>Insecta</taxon>
        <taxon>Pterygota</taxon>
        <taxon>Neoptera</taxon>
        <taxon>Paraneoptera</taxon>
        <taxon>Thysanoptera</taxon>
        <taxon>Terebrantia</taxon>
        <taxon>Thripoidea</taxon>
        <taxon>Thripidae</taxon>
        <taxon>Frankliniella</taxon>
    </lineage>
</organism>
<reference evidence="3" key="1">
    <citation type="submission" date="2025-08" db="UniProtKB">
        <authorList>
            <consortium name="RefSeq"/>
        </authorList>
    </citation>
    <scope>IDENTIFICATION</scope>
    <source>
        <tissue evidence="3">Whole organism</tissue>
    </source>
</reference>
<accession>A0A6J1S4D9</accession>
<evidence type="ECO:0000259" key="1">
    <source>
        <dbReference type="PROSITE" id="PS50181"/>
    </source>
</evidence>
<protein>
    <submittedName>
        <fullName evidence="3">Uncharacterized protein LOC113204533</fullName>
    </submittedName>
</protein>